<dbReference type="InterPro" id="IPR006439">
    <property type="entry name" value="HAD-SF_hydro_IA"/>
</dbReference>
<evidence type="ECO:0000313" key="3">
    <source>
        <dbReference type="EMBL" id="TYS12985.1"/>
    </source>
</evidence>
<evidence type="ECO:0000256" key="2">
    <source>
        <dbReference type="ARBA" id="ARBA00022842"/>
    </source>
</evidence>
<reference evidence="3 4" key="1">
    <citation type="submission" date="2019-08" db="EMBL/GenBank/DDBJ databases">
        <title>Bacillus genomes from the desert of Cuatro Cienegas, Coahuila.</title>
        <authorList>
            <person name="Olmedo-Alvarez G."/>
        </authorList>
    </citation>
    <scope>NUCLEOTIDE SEQUENCE [LARGE SCALE GENOMIC DNA]</scope>
    <source>
        <strain evidence="3 4">CH34_1T</strain>
    </source>
</reference>
<dbReference type="SUPFAM" id="SSF56784">
    <property type="entry name" value="HAD-like"/>
    <property type="match status" value="1"/>
</dbReference>
<dbReference type="Pfam" id="PF13419">
    <property type="entry name" value="HAD_2"/>
    <property type="match status" value="1"/>
</dbReference>
<dbReference type="EMBL" id="VTEI01000026">
    <property type="protein sequence ID" value="TYS12985.1"/>
    <property type="molecule type" value="Genomic_DNA"/>
</dbReference>
<dbReference type="InterPro" id="IPR041492">
    <property type="entry name" value="HAD_2"/>
</dbReference>
<comment type="caution">
    <text evidence="3">The sequence shown here is derived from an EMBL/GenBank/DDBJ whole genome shotgun (WGS) entry which is preliminary data.</text>
</comment>
<dbReference type="OrthoDB" id="9807630at2"/>
<dbReference type="Proteomes" id="UP000322267">
    <property type="component" value="Unassembled WGS sequence"/>
</dbReference>
<dbReference type="RefSeq" id="WP_148942334.1">
    <property type="nucleotide sequence ID" value="NZ_VTEI01000026.1"/>
</dbReference>
<dbReference type="NCBIfam" id="TIGR01549">
    <property type="entry name" value="HAD-SF-IA-v1"/>
    <property type="match status" value="1"/>
</dbReference>
<organism evidence="3 4">
    <name type="scientific">Rossellomorea vietnamensis</name>
    <dbReference type="NCBI Taxonomy" id="218284"/>
    <lineage>
        <taxon>Bacteria</taxon>
        <taxon>Bacillati</taxon>
        <taxon>Bacillota</taxon>
        <taxon>Bacilli</taxon>
        <taxon>Bacillales</taxon>
        <taxon>Bacillaceae</taxon>
        <taxon>Rossellomorea</taxon>
    </lineage>
</organism>
<evidence type="ECO:0000313" key="4">
    <source>
        <dbReference type="Proteomes" id="UP000322267"/>
    </source>
</evidence>
<dbReference type="InterPro" id="IPR050155">
    <property type="entry name" value="HAD-like_hydrolase_sf"/>
</dbReference>
<dbReference type="Gene3D" id="3.40.50.1000">
    <property type="entry name" value="HAD superfamily/HAD-like"/>
    <property type="match status" value="1"/>
</dbReference>
<dbReference type="GO" id="GO:0006281">
    <property type="term" value="P:DNA repair"/>
    <property type="evidence" value="ECO:0007669"/>
    <property type="project" value="TreeGrafter"/>
</dbReference>
<sequence>MLGGLIFDLDQTLVDTSALNNYRSNRDWSACYKSMDQTNLFDNTKEILGFASNKGLKIGVVTMSPRPYALKLLEHHQIPFDNLVAFHDCKRRKPNPEPIIKCLKSLGLNPVNVLSIGDDRMDITASRNANISSVGVTWGNCSVRELTEAGADFIVHSNAELMKIIESY</sequence>
<keyword evidence="1 3" id="KW-0378">Hydrolase</keyword>
<dbReference type="PANTHER" id="PTHR43434:SF1">
    <property type="entry name" value="PHOSPHOGLYCOLATE PHOSPHATASE"/>
    <property type="match status" value="1"/>
</dbReference>
<dbReference type="AlphaFoldDB" id="A0A5D4NFD1"/>
<dbReference type="InterPro" id="IPR036412">
    <property type="entry name" value="HAD-like_sf"/>
</dbReference>
<gene>
    <name evidence="3" type="ORF">FZC78_22640</name>
</gene>
<dbReference type="InterPro" id="IPR023214">
    <property type="entry name" value="HAD_sf"/>
</dbReference>
<evidence type="ECO:0000256" key="1">
    <source>
        <dbReference type="ARBA" id="ARBA00022801"/>
    </source>
</evidence>
<accession>A0A5D4NFD1</accession>
<dbReference type="GO" id="GO:0005829">
    <property type="term" value="C:cytosol"/>
    <property type="evidence" value="ECO:0007669"/>
    <property type="project" value="TreeGrafter"/>
</dbReference>
<name>A0A5D4NFD1_9BACI</name>
<dbReference type="GO" id="GO:0008967">
    <property type="term" value="F:phosphoglycolate phosphatase activity"/>
    <property type="evidence" value="ECO:0007669"/>
    <property type="project" value="TreeGrafter"/>
</dbReference>
<keyword evidence="2" id="KW-0460">Magnesium</keyword>
<dbReference type="PANTHER" id="PTHR43434">
    <property type="entry name" value="PHOSPHOGLYCOLATE PHOSPHATASE"/>
    <property type="match status" value="1"/>
</dbReference>
<proteinExistence type="predicted"/>
<protein>
    <submittedName>
        <fullName evidence="3">HAD family hydrolase</fullName>
    </submittedName>
</protein>